<dbReference type="Proteomes" id="UP000037237">
    <property type="component" value="Unassembled WGS sequence"/>
</dbReference>
<name>A0A0M0BX47_9ARCH</name>
<dbReference type="AlphaFoldDB" id="A0A0M0BX47"/>
<evidence type="ECO:0000313" key="1">
    <source>
        <dbReference type="EMBL" id="KON33177.1"/>
    </source>
</evidence>
<dbReference type="EMBL" id="LFWU01000037">
    <property type="protein sequence ID" value="KON33177.1"/>
    <property type="molecule type" value="Genomic_DNA"/>
</dbReference>
<gene>
    <name evidence="1" type="ORF">AC477_01855</name>
</gene>
<organism evidence="1 2">
    <name type="scientific">miscellaneous Crenarchaeota group-1 archaeon SG8-32-1</name>
    <dbReference type="NCBI Taxonomy" id="1685124"/>
    <lineage>
        <taxon>Archaea</taxon>
        <taxon>Candidatus Bathyarchaeota</taxon>
        <taxon>MCG-1</taxon>
    </lineage>
</organism>
<evidence type="ECO:0000313" key="2">
    <source>
        <dbReference type="Proteomes" id="UP000037237"/>
    </source>
</evidence>
<reference evidence="1 2" key="1">
    <citation type="submission" date="2015-06" db="EMBL/GenBank/DDBJ databases">
        <title>New insights into the roles of widespread benthic archaea in carbon and nitrogen cycling.</title>
        <authorList>
            <person name="Lazar C.S."/>
            <person name="Baker B.J."/>
            <person name="Seitz K.W."/>
            <person name="Hyde A.S."/>
            <person name="Dick G.J."/>
            <person name="Hinrichs K.-U."/>
            <person name="Teske A.P."/>
        </authorList>
    </citation>
    <scope>NUCLEOTIDE SEQUENCE [LARGE SCALE GENOMIC DNA]</scope>
    <source>
        <strain evidence="1">SG8-32-1</strain>
    </source>
</reference>
<accession>A0A0M0BX47</accession>
<protein>
    <submittedName>
        <fullName evidence="1">Uncharacterized protein</fullName>
    </submittedName>
</protein>
<sequence>MILVRRRGLEAQRMVMSIATLIRNTTWKCGKIERLVVDYLRHRLQRCGSPQIPVIEMMRHFELNGKQKSEFLEAIRRLEKRNIIKITWI</sequence>
<proteinExistence type="predicted"/>
<comment type="caution">
    <text evidence="1">The sequence shown here is derived from an EMBL/GenBank/DDBJ whole genome shotgun (WGS) entry which is preliminary data.</text>
</comment>